<evidence type="ECO:0000313" key="1">
    <source>
        <dbReference type="EMBL" id="GBP23359.1"/>
    </source>
</evidence>
<sequence length="85" mass="9334">MKRTESNPASFYAISGDPETAITRSLTLPKRTLANPQRIHNAALRLMWANHLLPHIRSVLAVSELFSDKITLEELALLANDGAGP</sequence>
<dbReference type="EMBL" id="BGZK01000150">
    <property type="protein sequence ID" value="GBP23359.1"/>
    <property type="molecule type" value="Genomic_DNA"/>
</dbReference>
<dbReference type="Proteomes" id="UP000299102">
    <property type="component" value="Unassembled WGS sequence"/>
</dbReference>
<dbReference type="AlphaFoldDB" id="A0A4C1UAL8"/>
<dbReference type="OrthoDB" id="10257314at2759"/>
<name>A0A4C1UAL8_EUMVA</name>
<keyword evidence="2" id="KW-1185">Reference proteome</keyword>
<organism evidence="1 2">
    <name type="scientific">Eumeta variegata</name>
    <name type="common">Bagworm moth</name>
    <name type="synonym">Eumeta japonica</name>
    <dbReference type="NCBI Taxonomy" id="151549"/>
    <lineage>
        <taxon>Eukaryota</taxon>
        <taxon>Metazoa</taxon>
        <taxon>Ecdysozoa</taxon>
        <taxon>Arthropoda</taxon>
        <taxon>Hexapoda</taxon>
        <taxon>Insecta</taxon>
        <taxon>Pterygota</taxon>
        <taxon>Neoptera</taxon>
        <taxon>Endopterygota</taxon>
        <taxon>Lepidoptera</taxon>
        <taxon>Glossata</taxon>
        <taxon>Ditrysia</taxon>
        <taxon>Tineoidea</taxon>
        <taxon>Psychidae</taxon>
        <taxon>Oiketicinae</taxon>
        <taxon>Eumeta</taxon>
    </lineage>
</organism>
<accession>A0A4C1UAL8</accession>
<gene>
    <name evidence="1" type="ORF">EVAR_22217_1</name>
</gene>
<reference evidence="1 2" key="1">
    <citation type="journal article" date="2019" name="Commun. Biol.">
        <title>The bagworm genome reveals a unique fibroin gene that provides high tensile strength.</title>
        <authorList>
            <person name="Kono N."/>
            <person name="Nakamura H."/>
            <person name="Ohtoshi R."/>
            <person name="Tomita M."/>
            <person name="Numata K."/>
            <person name="Arakawa K."/>
        </authorList>
    </citation>
    <scope>NUCLEOTIDE SEQUENCE [LARGE SCALE GENOMIC DNA]</scope>
</reference>
<evidence type="ECO:0000313" key="2">
    <source>
        <dbReference type="Proteomes" id="UP000299102"/>
    </source>
</evidence>
<protein>
    <submittedName>
        <fullName evidence="1">Uncharacterized protein</fullName>
    </submittedName>
</protein>
<comment type="caution">
    <text evidence="1">The sequence shown here is derived from an EMBL/GenBank/DDBJ whole genome shotgun (WGS) entry which is preliminary data.</text>
</comment>
<proteinExistence type="predicted"/>